<protein>
    <submittedName>
        <fullName evidence="1">Uncharacterized protein</fullName>
    </submittedName>
</protein>
<keyword evidence="2" id="KW-1185">Reference proteome</keyword>
<dbReference type="EMBL" id="GL996524">
    <property type="protein sequence ID" value="EGV63420.1"/>
    <property type="molecule type" value="Genomic_DNA"/>
</dbReference>
<dbReference type="GeneID" id="18250370"/>
<dbReference type="Proteomes" id="UP000000707">
    <property type="component" value="Unassembled WGS sequence"/>
</dbReference>
<dbReference type="AlphaFoldDB" id="G3B6A3"/>
<proteinExistence type="predicted"/>
<organism evidence="2">
    <name type="scientific">Candida tenuis (strain ATCC 10573 / BCRC 21748 / CBS 615 / JCM 9827 / NBRC 10315 / NRRL Y-1498 / VKM Y-70)</name>
    <name type="common">Yeast</name>
    <name type="synonym">Yamadazyma tenuis</name>
    <dbReference type="NCBI Taxonomy" id="590646"/>
    <lineage>
        <taxon>Eukaryota</taxon>
        <taxon>Fungi</taxon>
        <taxon>Dikarya</taxon>
        <taxon>Ascomycota</taxon>
        <taxon>Saccharomycotina</taxon>
        <taxon>Pichiomycetes</taxon>
        <taxon>Debaryomycetaceae</taxon>
        <taxon>Yamadazyma</taxon>
    </lineage>
</organism>
<evidence type="ECO:0000313" key="2">
    <source>
        <dbReference type="Proteomes" id="UP000000707"/>
    </source>
</evidence>
<dbReference type="HOGENOM" id="CLU_1618785_0_0_1"/>
<reference evidence="1 2" key="1">
    <citation type="journal article" date="2011" name="Proc. Natl. Acad. Sci. U.S.A.">
        <title>Comparative genomics of xylose-fermenting fungi for enhanced biofuel production.</title>
        <authorList>
            <person name="Wohlbach D.J."/>
            <person name="Kuo A."/>
            <person name="Sato T.K."/>
            <person name="Potts K.M."/>
            <person name="Salamov A.A."/>
            <person name="LaButti K.M."/>
            <person name="Sun H."/>
            <person name="Clum A."/>
            <person name="Pangilinan J.L."/>
            <person name="Lindquist E.A."/>
            <person name="Lucas S."/>
            <person name="Lapidus A."/>
            <person name="Jin M."/>
            <person name="Gunawan C."/>
            <person name="Balan V."/>
            <person name="Dale B.E."/>
            <person name="Jeffries T.W."/>
            <person name="Zinkel R."/>
            <person name="Barry K.W."/>
            <person name="Grigoriev I.V."/>
            <person name="Gasch A.P."/>
        </authorList>
    </citation>
    <scope>NUCLEOTIDE SEQUENCE [LARGE SCALE GENOMIC DNA]</scope>
    <source>
        <strain evidence="2">ATCC 10573 / BCRC 21748 / CBS 615 / JCM 9827 / NBRC 10315 / NRRL Y-1498 / VKM Y-70</strain>
    </source>
</reference>
<gene>
    <name evidence="1" type="ORF">CANTEDRAFT_94177</name>
</gene>
<evidence type="ECO:0000313" key="1">
    <source>
        <dbReference type="EMBL" id="EGV63420.1"/>
    </source>
</evidence>
<sequence length="164" mass="18946">MTNKFVQLSDCSTKETADQATYFLDLSSGVLALLDPVASFQKRIRYEEKDIRIAKLAVEFNDFNTKLERTRAEIDGDQNKEEVLEENMIRDANSFHDIVNEPDRPICWMKVNGMWPNYPGTLPDLVTSSDQEIDKIYQSYGFSSLPGSRDMRIMMILYHLGFVF</sequence>
<name>G3B6A3_CANTC</name>
<dbReference type="KEGG" id="cten:18250370"/>
<accession>G3B6A3</accession>